<dbReference type="OrthoDB" id="1633380at2"/>
<dbReference type="Pfam" id="PF07670">
    <property type="entry name" value="Gate"/>
    <property type="match status" value="1"/>
</dbReference>
<feature type="transmembrane region" description="Helical" evidence="1">
    <location>
        <begin position="86"/>
        <end position="103"/>
    </location>
</feature>
<feature type="domain" description="Nucleoside transporter/FeoB GTPase Gate" evidence="2">
    <location>
        <begin position="124"/>
        <end position="225"/>
    </location>
</feature>
<keyword evidence="1" id="KW-0812">Transmembrane</keyword>
<dbReference type="Proteomes" id="UP000216024">
    <property type="component" value="Unassembled WGS sequence"/>
</dbReference>
<dbReference type="AlphaFoldDB" id="A0A267MJS4"/>
<dbReference type="EMBL" id="NIBG01000005">
    <property type="protein sequence ID" value="PAB59819.1"/>
    <property type="molecule type" value="Genomic_DNA"/>
</dbReference>
<protein>
    <submittedName>
        <fullName evidence="3">Histidine transporter</fullName>
    </submittedName>
</protein>
<reference evidence="3 4" key="1">
    <citation type="submission" date="2017-06" db="EMBL/GenBank/DDBJ databases">
        <title>Draft genome sequence of anaerobic fermentative bacterium Anaeromicrobium sediminis DY2726D isolated from West Pacific Ocean sediments.</title>
        <authorList>
            <person name="Zeng X."/>
        </authorList>
    </citation>
    <scope>NUCLEOTIDE SEQUENCE [LARGE SCALE GENOMIC DNA]</scope>
    <source>
        <strain evidence="3 4">DY2726D</strain>
    </source>
</reference>
<sequence>MDNTRANTRNSVDILKFIFLSAIGIFMFFIPITIGGKSTIPLDHVVTGIKILLGSFTKYYALVVIILGGIYPFYKKTWNKDMVTTIFSLFKIVGVFVAFLAITNTGPEWLFTKDMVPFLYDKLVISVGLIVPVGSAFLAFLVGYGLLEFIGILMQPVMKPIWKTPGRSAIDAVASFVGSYSIGLLITNRVFKEGKYTIKEASIIATGFSTVSATFMIIVAKTLGLMDMWNFYFWSTLVITFIVTALTVRIYPLSKKEDTYITESGDGEVRLEGNIFENALNEGLTAASKSESIGKNIVDNLKDGFIMTMGILPSILSIGLLGLILAKYTPIFDVLGYIFYPVTLLLKIPEPMLVAKASAVEIAEMFLPALIAKSAPLISKYVIGVVSVSAVLFFSASIPCIMSTEIPISITEIIIVWIERTIFTLILAALTAFMFL</sequence>
<keyword evidence="4" id="KW-1185">Reference proteome</keyword>
<accession>A0A267MJS4</accession>
<organism evidence="3 4">
    <name type="scientific">Anaeromicrobium sediminis</name>
    <dbReference type="NCBI Taxonomy" id="1478221"/>
    <lineage>
        <taxon>Bacteria</taxon>
        <taxon>Bacillati</taxon>
        <taxon>Bacillota</taxon>
        <taxon>Clostridia</taxon>
        <taxon>Peptostreptococcales</taxon>
        <taxon>Thermotaleaceae</taxon>
        <taxon>Anaeromicrobium</taxon>
    </lineage>
</organism>
<gene>
    <name evidence="3" type="ORF">CCE28_07640</name>
</gene>
<evidence type="ECO:0000259" key="2">
    <source>
        <dbReference type="Pfam" id="PF07670"/>
    </source>
</evidence>
<keyword evidence="1" id="KW-0472">Membrane</keyword>
<keyword evidence="1" id="KW-1133">Transmembrane helix</keyword>
<evidence type="ECO:0000256" key="1">
    <source>
        <dbReference type="SAM" id="Phobius"/>
    </source>
</evidence>
<feature type="transmembrane region" description="Helical" evidence="1">
    <location>
        <begin position="381"/>
        <end position="402"/>
    </location>
</feature>
<feature type="transmembrane region" description="Helical" evidence="1">
    <location>
        <begin position="14"/>
        <end position="36"/>
    </location>
</feature>
<comment type="caution">
    <text evidence="3">The sequence shown here is derived from an EMBL/GenBank/DDBJ whole genome shotgun (WGS) entry which is preliminary data.</text>
</comment>
<feature type="transmembrane region" description="Helical" evidence="1">
    <location>
        <begin position="168"/>
        <end position="186"/>
    </location>
</feature>
<feature type="transmembrane region" description="Helical" evidence="1">
    <location>
        <begin position="231"/>
        <end position="251"/>
    </location>
</feature>
<feature type="transmembrane region" description="Helical" evidence="1">
    <location>
        <begin position="414"/>
        <end position="435"/>
    </location>
</feature>
<feature type="transmembrane region" description="Helical" evidence="1">
    <location>
        <begin position="123"/>
        <end position="147"/>
    </location>
</feature>
<evidence type="ECO:0000313" key="3">
    <source>
        <dbReference type="EMBL" id="PAB59819.1"/>
    </source>
</evidence>
<feature type="transmembrane region" description="Helical" evidence="1">
    <location>
        <begin position="305"/>
        <end position="324"/>
    </location>
</feature>
<evidence type="ECO:0000313" key="4">
    <source>
        <dbReference type="Proteomes" id="UP000216024"/>
    </source>
</evidence>
<feature type="transmembrane region" description="Helical" evidence="1">
    <location>
        <begin position="56"/>
        <end position="74"/>
    </location>
</feature>
<feature type="transmembrane region" description="Helical" evidence="1">
    <location>
        <begin position="201"/>
        <end position="219"/>
    </location>
</feature>
<proteinExistence type="predicted"/>
<dbReference type="RefSeq" id="WP_095132618.1">
    <property type="nucleotide sequence ID" value="NZ_NIBG01000005.1"/>
</dbReference>
<dbReference type="InterPro" id="IPR011642">
    <property type="entry name" value="Gate_dom"/>
</dbReference>
<name>A0A267MJS4_9FIRM</name>